<evidence type="ECO:0000313" key="1">
    <source>
        <dbReference type="EMBL" id="KAJ8351116.1"/>
    </source>
</evidence>
<sequence length="73" mass="8439">TKLTERSPLSSITRTLSRGSPIRWRRCSPRCRRPWSSRAQRQQAMLSSINVLSLIFKLRKSVPFGRLYSGYGV</sequence>
<dbReference type="EMBL" id="JAINUG010002043">
    <property type="protein sequence ID" value="KAJ8351116.1"/>
    <property type="molecule type" value="Genomic_DNA"/>
</dbReference>
<comment type="caution">
    <text evidence="1">The sequence shown here is derived from an EMBL/GenBank/DDBJ whole genome shotgun (WGS) entry which is preliminary data.</text>
</comment>
<dbReference type="Proteomes" id="UP001221898">
    <property type="component" value="Unassembled WGS sequence"/>
</dbReference>
<feature type="non-terminal residue" evidence="1">
    <location>
        <position position="1"/>
    </location>
</feature>
<protein>
    <submittedName>
        <fullName evidence="1">Uncharacterized protein</fullName>
    </submittedName>
</protein>
<proteinExistence type="predicted"/>
<organism evidence="1 2">
    <name type="scientific">Aldrovandia affinis</name>
    <dbReference type="NCBI Taxonomy" id="143900"/>
    <lineage>
        <taxon>Eukaryota</taxon>
        <taxon>Metazoa</taxon>
        <taxon>Chordata</taxon>
        <taxon>Craniata</taxon>
        <taxon>Vertebrata</taxon>
        <taxon>Euteleostomi</taxon>
        <taxon>Actinopterygii</taxon>
        <taxon>Neopterygii</taxon>
        <taxon>Teleostei</taxon>
        <taxon>Notacanthiformes</taxon>
        <taxon>Halosauridae</taxon>
        <taxon>Aldrovandia</taxon>
    </lineage>
</organism>
<dbReference type="AlphaFoldDB" id="A0AAD7VX81"/>
<evidence type="ECO:0000313" key="2">
    <source>
        <dbReference type="Proteomes" id="UP001221898"/>
    </source>
</evidence>
<gene>
    <name evidence="1" type="ORF">AAFF_G00149400</name>
</gene>
<reference evidence="1" key="1">
    <citation type="journal article" date="2023" name="Science">
        <title>Genome structures resolve the early diversification of teleost fishes.</title>
        <authorList>
            <person name="Parey E."/>
            <person name="Louis A."/>
            <person name="Montfort J."/>
            <person name="Bouchez O."/>
            <person name="Roques C."/>
            <person name="Iampietro C."/>
            <person name="Lluch J."/>
            <person name="Castinel A."/>
            <person name="Donnadieu C."/>
            <person name="Desvignes T."/>
            <person name="Floi Bucao C."/>
            <person name="Jouanno E."/>
            <person name="Wen M."/>
            <person name="Mejri S."/>
            <person name="Dirks R."/>
            <person name="Jansen H."/>
            <person name="Henkel C."/>
            <person name="Chen W.J."/>
            <person name="Zahm M."/>
            <person name="Cabau C."/>
            <person name="Klopp C."/>
            <person name="Thompson A.W."/>
            <person name="Robinson-Rechavi M."/>
            <person name="Braasch I."/>
            <person name="Lecointre G."/>
            <person name="Bobe J."/>
            <person name="Postlethwait J.H."/>
            <person name="Berthelot C."/>
            <person name="Roest Crollius H."/>
            <person name="Guiguen Y."/>
        </authorList>
    </citation>
    <scope>NUCLEOTIDE SEQUENCE</scope>
    <source>
        <strain evidence="1">NC1722</strain>
    </source>
</reference>
<name>A0AAD7VX81_9TELE</name>
<keyword evidence="2" id="KW-1185">Reference proteome</keyword>
<accession>A0AAD7VX81</accession>